<name>A0A4X2L0D3_VOMUR</name>
<feature type="compositionally biased region" description="Low complexity" evidence="4">
    <location>
        <begin position="1005"/>
        <end position="1017"/>
    </location>
</feature>
<evidence type="ECO:0000313" key="7">
    <source>
        <dbReference type="Proteomes" id="UP000314987"/>
    </source>
</evidence>
<gene>
    <name evidence="6" type="primary">USP54</name>
</gene>
<feature type="region of interest" description="Disordered" evidence="4">
    <location>
        <begin position="1100"/>
        <end position="1138"/>
    </location>
</feature>
<dbReference type="CDD" id="cd02257">
    <property type="entry name" value="Peptidase_C19"/>
    <property type="match status" value="1"/>
</dbReference>
<dbReference type="SUPFAM" id="SSF54001">
    <property type="entry name" value="Cysteine proteinases"/>
    <property type="match status" value="1"/>
</dbReference>
<evidence type="ECO:0000256" key="2">
    <source>
        <dbReference type="ARBA" id="ARBA00022786"/>
    </source>
</evidence>
<feature type="compositionally biased region" description="Basic and acidic residues" evidence="4">
    <location>
        <begin position="731"/>
        <end position="741"/>
    </location>
</feature>
<organism evidence="6 7">
    <name type="scientific">Vombatus ursinus</name>
    <name type="common">Common wombat</name>
    <dbReference type="NCBI Taxonomy" id="29139"/>
    <lineage>
        <taxon>Eukaryota</taxon>
        <taxon>Metazoa</taxon>
        <taxon>Chordata</taxon>
        <taxon>Craniata</taxon>
        <taxon>Vertebrata</taxon>
        <taxon>Euteleostomi</taxon>
        <taxon>Mammalia</taxon>
        <taxon>Metatheria</taxon>
        <taxon>Diprotodontia</taxon>
        <taxon>Vombatidae</taxon>
        <taxon>Vombatus</taxon>
    </lineage>
</organism>
<dbReference type="InterPro" id="IPR052398">
    <property type="entry name" value="Ubiquitin_hydrolase_53/54"/>
</dbReference>
<reference evidence="7" key="1">
    <citation type="submission" date="2018-12" db="EMBL/GenBank/DDBJ databases">
        <authorList>
            <person name="Yazar S."/>
        </authorList>
    </citation>
    <scope>NUCLEOTIDE SEQUENCE [LARGE SCALE GENOMIC DNA]</scope>
</reference>
<dbReference type="Pfam" id="PF00443">
    <property type="entry name" value="UCH"/>
    <property type="match status" value="1"/>
</dbReference>
<dbReference type="RefSeq" id="XP_027714406.1">
    <property type="nucleotide sequence ID" value="XM_027858605.1"/>
</dbReference>
<feature type="region of interest" description="Disordered" evidence="4">
    <location>
        <begin position="913"/>
        <end position="963"/>
    </location>
</feature>
<feature type="compositionally biased region" description="Polar residues" evidence="4">
    <location>
        <begin position="511"/>
        <end position="530"/>
    </location>
</feature>
<feature type="compositionally biased region" description="Polar residues" evidence="4">
    <location>
        <begin position="357"/>
        <end position="375"/>
    </location>
</feature>
<evidence type="ECO:0000256" key="1">
    <source>
        <dbReference type="ARBA" id="ARBA00009085"/>
    </source>
</evidence>
<feature type="compositionally biased region" description="Basic and acidic residues" evidence="4">
    <location>
        <begin position="1202"/>
        <end position="1217"/>
    </location>
</feature>
<feature type="compositionally biased region" description="Basic and acidic residues" evidence="4">
    <location>
        <begin position="1171"/>
        <end position="1184"/>
    </location>
</feature>
<dbReference type="GeneID" id="114040474"/>
<evidence type="ECO:0000256" key="3">
    <source>
        <dbReference type="ARBA" id="ARBA00022801"/>
    </source>
</evidence>
<dbReference type="InterPro" id="IPR028889">
    <property type="entry name" value="USP"/>
</dbReference>
<dbReference type="Proteomes" id="UP000314987">
    <property type="component" value="Unassembled WGS sequence"/>
</dbReference>
<feature type="region of interest" description="Disordered" evidence="4">
    <location>
        <begin position="1355"/>
        <end position="1383"/>
    </location>
</feature>
<dbReference type="CTD" id="159195"/>
<dbReference type="GeneTree" id="ENSGT00940000155571"/>
<evidence type="ECO:0000259" key="5">
    <source>
        <dbReference type="PROSITE" id="PS50235"/>
    </source>
</evidence>
<keyword evidence="7" id="KW-1185">Reference proteome</keyword>
<keyword evidence="2" id="KW-0833">Ubl conjugation pathway</keyword>
<reference evidence="6" key="3">
    <citation type="submission" date="2025-09" db="UniProtKB">
        <authorList>
            <consortium name="Ensembl"/>
        </authorList>
    </citation>
    <scope>IDENTIFICATION</scope>
</reference>
<dbReference type="InterPro" id="IPR001394">
    <property type="entry name" value="Peptidase_C19_UCH"/>
</dbReference>
<dbReference type="PANTHER" id="PTHR22975">
    <property type="entry name" value="UBIQUITIN SPECIFIC PROTEINASE"/>
    <property type="match status" value="1"/>
</dbReference>
<evidence type="ECO:0000313" key="6">
    <source>
        <dbReference type="Ensembl" id="ENSVURP00010017433.1"/>
    </source>
</evidence>
<dbReference type="Ensembl" id="ENSVURT00010019795.1">
    <property type="protein sequence ID" value="ENSVURP00010017433.1"/>
    <property type="gene ID" value="ENSVURG00010013295.1"/>
</dbReference>
<dbReference type="Gene3D" id="3.90.70.10">
    <property type="entry name" value="Cysteine proteinases"/>
    <property type="match status" value="1"/>
</dbReference>
<feature type="region of interest" description="Disordered" evidence="4">
    <location>
        <begin position="357"/>
        <end position="404"/>
    </location>
</feature>
<feature type="compositionally biased region" description="Basic and acidic residues" evidence="4">
    <location>
        <begin position="481"/>
        <end position="491"/>
    </location>
</feature>
<feature type="region of interest" description="Disordered" evidence="4">
    <location>
        <begin position="619"/>
        <end position="646"/>
    </location>
</feature>
<feature type="region of interest" description="Disordered" evidence="4">
    <location>
        <begin position="1644"/>
        <end position="1709"/>
    </location>
</feature>
<feature type="compositionally biased region" description="Low complexity" evidence="4">
    <location>
        <begin position="386"/>
        <end position="399"/>
    </location>
</feature>
<dbReference type="PANTHER" id="PTHR22975:SF5">
    <property type="entry name" value="INACTIVE UBIQUITIN CARBOXYL-TERMINAL HYDROLASE 54"/>
    <property type="match status" value="1"/>
</dbReference>
<feature type="compositionally biased region" description="Polar residues" evidence="4">
    <location>
        <begin position="1100"/>
        <end position="1123"/>
    </location>
</feature>
<reference evidence="6" key="2">
    <citation type="submission" date="2025-08" db="UniProtKB">
        <authorList>
            <consortium name="Ensembl"/>
        </authorList>
    </citation>
    <scope>IDENTIFICATION</scope>
</reference>
<feature type="compositionally biased region" description="Low complexity" evidence="4">
    <location>
        <begin position="557"/>
        <end position="570"/>
    </location>
</feature>
<feature type="domain" description="USP" evidence="5">
    <location>
        <begin position="31"/>
        <end position="352"/>
    </location>
</feature>
<feature type="compositionally biased region" description="Polar residues" evidence="4">
    <location>
        <begin position="1018"/>
        <end position="1030"/>
    </location>
</feature>
<proteinExistence type="inferred from homology"/>
<feature type="region of interest" description="Disordered" evidence="4">
    <location>
        <begin position="659"/>
        <end position="786"/>
    </location>
</feature>
<dbReference type="GO" id="GO:0016579">
    <property type="term" value="P:protein deubiquitination"/>
    <property type="evidence" value="ECO:0007669"/>
    <property type="project" value="InterPro"/>
</dbReference>
<feature type="compositionally biased region" description="Pro residues" evidence="4">
    <location>
        <begin position="877"/>
        <end position="887"/>
    </location>
</feature>
<feature type="compositionally biased region" description="Basic and acidic residues" evidence="4">
    <location>
        <begin position="1657"/>
        <end position="1669"/>
    </location>
</feature>
<feature type="compositionally biased region" description="Low complexity" evidence="4">
    <location>
        <begin position="927"/>
        <end position="943"/>
    </location>
</feature>
<feature type="compositionally biased region" description="Polar residues" evidence="4">
    <location>
        <begin position="719"/>
        <end position="728"/>
    </location>
</feature>
<dbReference type="InterPro" id="IPR038765">
    <property type="entry name" value="Papain-like_cys_pep_sf"/>
</dbReference>
<sequence length="1709" mass="189177">MSWKRNYFSVGRGSVQGMFAPRSTTSIAPSKGLSNEPGQNSCFLNSALQVLWHLDIFRRSFRQLTTHKCMGDSCIFCALKGIFNQFQCSSEKVLPSDTLRSALAKTFQDEQRFQLGIMDDAAECFENLLMRIHFHIADETKEDICTAAHCISHQKFAMTLFEQCVCTSCGATSDPLPFIQMVHYISTTSLCNQAICMLERREKPSPGMFGELLQKASTMGDLRNCPSNCGEKIRIRRVLMNAPQIITIGLVWDSDHSDLAEDVIHSLGTCLKLGDLFFRVTDDRAKQSELYLVGMICYYGKHYSTFFFQTKIRKWMYFDDAHVKEIGPKWKDVVTKCIKGHYQPLLLLYADPRGTPVSTQDLPPQMEPQSYSRTCYDSEDSGREPSISSDTRTDSSTDSYPCKHSHHESVVSHFSSDSQGTVIYNVENDSLSQSSRDTGHLTDGECNQKHTAKKGSLTERKRSSGRTRRRGDEPQSSGYHSEGETLKEKQAPRSAPKPPSSTNRLKDFKETVSNIIHSRPSLTSQSNQGSPCVGKGDQTGKRPPRSLPLHCQDWEVESTSSESKSSSSSKYRPTWRPKRESLNIDSIFSKDKRKHCGYTQLSPFSEDPAKEFISNELNKSTAYDPKTNGPSLRHKNWGPPRPGIHLMDQHPRLIQRMESGYESSERNSNSPVSLDATLPESSGTSRDTNVKRAPGLVPAWRQIPKSHSSSSILEVDLVSSKSGWTKNQPHPWKDKSADRELSLSSKSELDELQEEVTRRAQEQELRRQQEKELEEARGFNPHPSRFMDLDELQHQGRRDRSERSTREADLMMEEVLRREQRGDCTAALALCNEAISKLRLALHGASSSTLSRTIVDKKLQICIRKARSLQDRMQQQQPPPPPPPPPLGGSLPQPTSEQSVPLQVLLSQEAQLEPSKDTEFGTSSFFPSSASCHESHSLLSSESPSPPTLQPSSPRRSFPNLLTSSANVDGHAFSAFCRQGSSHKLRRPEKGSPQGREPAGGPAEGLLGCRGSSSGSRTPTQEGRSAGQLQCQEKSNPAVLPALVPPWSHLAPMVSPDRGVSHSPGCNPSSCPARSSLPMPGACHPKVPTASSHLLHFPPDSTQKTNRCPQTNSHETSYVSQREQGTEEVLKPEVPSTKGLVRSLAEQFQRMHEVSPKDHTYEKNWVVTSPQDRKLTTRLKKESPPSDSRIPIPQGQGNGHSSWEKQHHSLDGRDRQTSWEGPSSHHALCISPSPHSSDAPWGAGLNMAESAVLPGRLSQMEDVWPKEVGGGDDSVTSLSLDHWVGNIRLSDSHPDHENGTWIHGPGRNPSPQDPCVGLIHLERNHMHLHPHWNEDTEQETSELESLYQASLQISQAGQPGPGRQDLSRQPLGHPGSTNIVGRRLHSAPGFDLSQMPAIEIEHSLHGASMVPASQAASCRGLLKEDEGELYTAENFRRISRSLSGTVVSGREEPPISSHSFETSNVRKKPLETRHRCSSSSSLSVIHDPPVFLPHPQILPPQPQLLPPDVLMPTMAGEPHRPPGTSRSVQQLLVMCDRGEASRGAKYTGGTLNYTSLPRLSRADSSWSPLPETNQHSETRASTTSGLWPQLTDTATLPDRSQGLQGPHAQLWGRLFHSHSHSPVACHPSSLPSTLSVPLEISKSSSLIPSSSRGPGPRRVDIPPDEDWRKNTYASQPGRRRTGGNGPLFATSDVHRRGLTWAAAPQHSGW</sequence>
<dbReference type="GO" id="GO:0004843">
    <property type="term" value="F:cysteine-type deubiquitinase activity"/>
    <property type="evidence" value="ECO:0007669"/>
    <property type="project" value="InterPro"/>
</dbReference>
<feature type="region of interest" description="Disordered" evidence="4">
    <location>
        <begin position="431"/>
        <end position="576"/>
    </location>
</feature>
<feature type="region of interest" description="Disordered" evidence="4">
    <location>
        <begin position="979"/>
        <end position="1030"/>
    </location>
</feature>
<dbReference type="FunFam" id="3.90.70.10:FF:000041">
    <property type="entry name" value="Inactive ubiquitin carboxyl-terminal hydrolase 53"/>
    <property type="match status" value="1"/>
</dbReference>
<protein>
    <submittedName>
        <fullName evidence="6">Ubiquitin specific peptidase 54</fullName>
    </submittedName>
</protein>
<feature type="compositionally biased region" description="Basic and acidic residues" evidence="4">
    <location>
        <begin position="755"/>
        <end position="777"/>
    </location>
</feature>
<feature type="compositionally biased region" description="Basic and acidic residues" evidence="4">
    <location>
        <begin position="437"/>
        <end position="448"/>
    </location>
</feature>
<dbReference type="PROSITE" id="PS50235">
    <property type="entry name" value="USP_3"/>
    <property type="match status" value="1"/>
</dbReference>
<evidence type="ECO:0000256" key="4">
    <source>
        <dbReference type="SAM" id="MobiDB-lite"/>
    </source>
</evidence>
<feature type="region of interest" description="Disordered" evidence="4">
    <location>
        <begin position="1562"/>
        <end position="1589"/>
    </location>
</feature>
<feature type="region of interest" description="Disordered" evidence="4">
    <location>
        <begin position="868"/>
        <end position="900"/>
    </location>
</feature>
<feature type="region of interest" description="Disordered" evidence="4">
    <location>
        <begin position="1447"/>
        <end position="1472"/>
    </location>
</feature>
<feature type="compositionally biased region" description="Low complexity" evidence="4">
    <location>
        <begin position="1644"/>
        <end position="1656"/>
    </location>
</feature>
<accession>A0A4X2L0D3</accession>
<comment type="similarity">
    <text evidence="1">Belongs to the peptidase C19 family.</text>
</comment>
<keyword evidence="3" id="KW-0378">Hydrolase</keyword>
<feature type="region of interest" description="Disordered" evidence="4">
    <location>
        <begin position="1162"/>
        <end position="1243"/>
    </location>
</feature>